<dbReference type="GO" id="GO:0042274">
    <property type="term" value="P:ribosomal small subunit biogenesis"/>
    <property type="evidence" value="ECO:0007669"/>
    <property type="project" value="InterPro"/>
</dbReference>
<feature type="region of interest" description="Disordered" evidence="1">
    <location>
        <begin position="146"/>
        <end position="199"/>
    </location>
</feature>
<dbReference type="STRING" id="869754.A0A1A0H609"/>
<dbReference type="EMBL" id="LXTC01000007">
    <property type="protein sequence ID" value="OBA19342.1"/>
    <property type="molecule type" value="Genomic_DNA"/>
</dbReference>
<evidence type="ECO:0000313" key="2">
    <source>
        <dbReference type="EMBL" id="OBA19342.1"/>
    </source>
</evidence>
<sequence length="199" mass="22684">MLKVNRRKEIKEKEDFQLKFQLAISANNANVLNWLPQTQENESREGIPTTNSKDLFLDLPVISGGAGLFELDRDGANNDSPTIGSFLNSENIPQKLNTGTARDVRTGSKAMSALMNKMRSDSRKNVAEKYQIKKERTEYRPRLKIMEDMKKQKQKQPSKSTMIESMVHDSDEEESKSKQIYGKKTAVPQFGKKNKGRPF</sequence>
<gene>
    <name evidence="2" type="ORF">METBIDRAFT_46672</name>
</gene>
<dbReference type="RefSeq" id="XP_018709874.1">
    <property type="nucleotide sequence ID" value="XM_018858061.1"/>
</dbReference>
<reference evidence="2 3" key="1">
    <citation type="submission" date="2016-05" db="EMBL/GenBank/DDBJ databases">
        <title>Comparative genomics of biotechnologically important yeasts.</title>
        <authorList>
            <consortium name="DOE Joint Genome Institute"/>
            <person name="Riley R."/>
            <person name="Haridas S."/>
            <person name="Wolfe K.H."/>
            <person name="Lopes M.R."/>
            <person name="Hittinger C.T."/>
            <person name="Goker M."/>
            <person name="Salamov A."/>
            <person name="Wisecaver J."/>
            <person name="Long T.M."/>
            <person name="Aerts A.L."/>
            <person name="Barry K."/>
            <person name="Choi C."/>
            <person name="Clum A."/>
            <person name="Coughlan A.Y."/>
            <person name="Deshpande S."/>
            <person name="Douglass A.P."/>
            <person name="Hanson S.J."/>
            <person name="Klenk H.-P."/>
            <person name="LaButti K."/>
            <person name="Lapidus A."/>
            <person name="Lindquist E."/>
            <person name="Lipzen A."/>
            <person name="Meier-kolthoff J.P."/>
            <person name="Ohm R.A."/>
            <person name="Otillar R.P."/>
            <person name="Pangilinan J."/>
            <person name="Peng Y."/>
            <person name="Rokas A."/>
            <person name="Rosa C.A."/>
            <person name="Scheuner C."/>
            <person name="Sibirny A.A."/>
            <person name="Slot J.C."/>
            <person name="Stielow J.B."/>
            <person name="Sun H."/>
            <person name="Kurtzman C.P."/>
            <person name="Blackwell M."/>
            <person name="Grigoriev I.V."/>
            <person name="Jeffries T.W."/>
        </authorList>
    </citation>
    <scope>NUCLEOTIDE SEQUENCE [LARGE SCALE GENOMIC DNA]</scope>
    <source>
        <strain evidence="2 3">NRRL YB-4993</strain>
    </source>
</reference>
<name>A0A1A0H609_9ASCO</name>
<organism evidence="2 3">
    <name type="scientific">Metschnikowia bicuspidata var. bicuspidata NRRL YB-4993</name>
    <dbReference type="NCBI Taxonomy" id="869754"/>
    <lineage>
        <taxon>Eukaryota</taxon>
        <taxon>Fungi</taxon>
        <taxon>Dikarya</taxon>
        <taxon>Ascomycota</taxon>
        <taxon>Saccharomycotina</taxon>
        <taxon>Pichiomycetes</taxon>
        <taxon>Metschnikowiaceae</taxon>
        <taxon>Metschnikowia</taxon>
    </lineage>
</organism>
<comment type="caution">
    <text evidence="2">The sequence shown here is derived from an EMBL/GenBank/DDBJ whole genome shotgun (WGS) entry which is preliminary data.</text>
</comment>
<dbReference type="GO" id="GO:0030686">
    <property type="term" value="C:90S preribosome"/>
    <property type="evidence" value="ECO:0007669"/>
    <property type="project" value="InterPro"/>
</dbReference>
<dbReference type="OrthoDB" id="4068385at2759"/>
<protein>
    <submittedName>
        <fullName evidence="2">Uncharacterized protein</fullName>
    </submittedName>
</protein>
<accession>A0A1A0H609</accession>
<dbReference type="Proteomes" id="UP000092555">
    <property type="component" value="Unassembled WGS sequence"/>
</dbReference>
<dbReference type="AlphaFoldDB" id="A0A1A0H609"/>
<dbReference type="GeneID" id="30031037"/>
<dbReference type="InterPro" id="IPR022592">
    <property type="entry name" value="Nucleolar_19"/>
</dbReference>
<keyword evidence="3" id="KW-1185">Reference proteome</keyword>
<evidence type="ECO:0000256" key="1">
    <source>
        <dbReference type="SAM" id="MobiDB-lite"/>
    </source>
</evidence>
<dbReference type="Pfam" id="PF10863">
    <property type="entry name" value="NOP19"/>
    <property type="match status" value="1"/>
</dbReference>
<proteinExistence type="predicted"/>
<evidence type="ECO:0000313" key="3">
    <source>
        <dbReference type="Proteomes" id="UP000092555"/>
    </source>
</evidence>